<dbReference type="GO" id="GO:0016747">
    <property type="term" value="F:acyltransferase activity, transferring groups other than amino-acyl groups"/>
    <property type="evidence" value="ECO:0007669"/>
    <property type="project" value="InterPro"/>
</dbReference>
<dbReference type="RefSeq" id="WP_134112945.1">
    <property type="nucleotide sequence ID" value="NZ_SOBG01000004.1"/>
</dbReference>
<dbReference type="InterPro" id="IPR000182">
    <property type="entry name" value="GNAT_dom"/>
</dbReference>
<feature type="domain" description="N-acetyltransferase" evidence="1">
    <location>
        <begin position="2"/>
        <end position="150"/>
    </location>
</feature>
<dbReference type="Pfam" id="PF13420">
    <property type="entry name" value="Acetyltransf_4"/>
    <property type="match status" value="1"/>
</dbReference>
<dbReference type="SUPFAM" id="SSF55729">
    <property type="entry name" value="Acyl-CoA N-acyltransferases (Nat)"/>
    <property type="match status" value="1"/>
</dbReference>
<dbReference type="PROSITE" id="PS51186">
    <property type="entry name" value="GNAT"/>
    <property type="match status" value="1"/>
</dbReference>
<comment type="caution">
    <text evidence="2">The sequence shown here is derived from an EMBL/GenBank/DDBJ whole genome shotgun (WGS) entry which is preliminary data.</text>
</comment>
<gene>
    <name evidence="2" type="ORF">EV215_1054</name>
</gene>
<dbReference type="Proteomes" id="UP000294678">
    <property type="component" value="Unassembled WGS sequence"/>
</dbReference>
<protein>
    <submittedName>
        <fullName evidence="2">Acetyltransferase (GNAT) family protein</fullName>
    </submittedName>
</protein>
<sequence length="150" mass="17746">MIELKLMSEEDFQIIKGKMIADYSKSKVNIGVWAEEEALELAKETFNTLLKNGLETKKHYFYNIYKNNEKIGYTWNAVPDREMFIYNVEVFEKYKDMDYEDEIMKKIEENAKNLGANRITVHLFGNSIELLKVYQKMGYQLTDITICKKV</sequence>
<dbReference type="InterPro" id="IPR016181">
    <property type="entry name" value="Acyl_CoA_acyltransferase"/>
</dbReference>
<organism evidence="2 3">
    <name type="scientific">Hypnocyclicus thermotrophus</name>
    <dbReference type="NCBI Taxonomy" id="1627895"/>
    <lineage>
        <taxon>Bacteria</taxon>
        <taxon>Fusobacteriati</taxon>
        <taxon>Fusobacteriota</taxon>
        <taxon>Fusobacteriia</taxon>
        <taxon>Fusobacteriales</taxon>
        <taxon>Fusobacteriaceae</taxon>
        <taxon>Hypnocyclicus</taxon>
    </lineage>
</organism>
<keyword evidence="3" id="KW-1185">Reference proteome</keyword>
<evidence type="ECO:0000313" key="3">
    <source>
        <dbReference type="Proteomes" id="UP000294678"/>
    </source>
</evidence>
<accession>A0AA46I5Q0</accession>
<dbReference type="AlphaFoldDB" id="A0AA46I5Q0"/>
<evidence type="ECO:0000313" key="2">
    <source>
        <dbReference type="EMBL" id="TDT70509.1"/>
    </source>
</evidence>
<reference evidence="2 3" key="1">
    <citation type="submission" date="2019-03" db="EMBL/GenBank/DDBJ databases">
        <title>Genomic Encyclopedia of Type Strains, Phase IV (KMG-IV): sequencing the most valuable type-strain genomes for metagenomic binning, comparative biology and taxonomic classification.</title>
        <authorList>
            <person name="Goeker M."/>
        </authorList>
    </citation>
    <scope>NUCLEOTIDE SEQUENCE [LARGE SCALE GENOMIC DNA]</scope>
    <source>
        <strain evidence="2 3">DSM 100055</strain>
    </source>
</reference>
<dbReference type="EMBL" id="SOBG01000004">
    <property type="protein sequence ID" value="TDT70509.1"/>
    <property type="molecule type" value="Genomic_DNA"/>
</dbReference>
<proteinExistence type="predicted"/>
<evidence type="ECO:0000259" key="1">
    <source>
        <dbReference type="PROSITE" id="PS51186"/>
    </source>
</evidence>
<dbReference type="Gene3D" id="3.40.630.30">
    <property type="match status" value="1"/>
</dbReference>
<name>A0AA46I5Q0_9FUSO</name>